<name>A0AAV9HNZ7_9PEZI</name>
<evidence type="ECO:0000313" key="2">
    <source>
        <dbReference type="Proteomes" id="UP001321749"/>
    </source>
</evidence>
<reference evidence="1" key="2">
    <citation type="submission" date="2023-06" db="EMBL/GenBank/DDBJ databases">
        <authorList>
            <consortium name="Lawrence Berkeley National Laboratory"/>
            <person name="Mondo S.J."/>
            <person name="Hensen N."/>
            <person name="Bonometti L."/>
            <person name="Westerberg I."/>
            <person name="Brannstrom I.O."/>
            <person name="Guillou S."/>
            <person name="Cros-Aarteil S."/>
            <person name="Calhoun S."/>
            <person name="Haridas S."/>
            <person name="Kuo A."/>
            <person name="Pangilinan J."/>
            <person name="Riley R."/>
            <person name="Labutti K."/>
            <person name="Andreopoulos B."/>
            <person name="Lipzen A."/>
            <person name="Chen C."/>
            <person name="Yanf M."/>
            <person name="Daum C."/>
            <person name="Ng V."/>
            <person name="Clum A."/>
            <person name="Steindorff A."/>
            <person name="Ohm R."/>
            <person name="Martin F."/>
            <person name="Silar P."/>
            <person name="Natvig D."/>
            <person name="Lalanne C."/>
            <person name="Gautier V."/>
            <person name="Ament-Velasquez S.L."/>
            <person name="Kruys A."/>
            <person name="Hutchinson M.I."/>
            <person name="Powell A.J."/>
            <person name="Barry K."/>
            <person name="Miller A.N."/>
            <person name="Grigoriev I.V."/>
            <person name="Debuchy R."/>
            <person name="Gladieux P."/>
            <person name="Thoren M.H."/>
            <person name="Johannesson H."/>
        </authorList>
    </citation>
    <scope>NUCLEOTIDE SEQUENCE</scope>
    <source>
        <strain evidence="1">PSN324</strain>
    </source>
</reference>
<gene>
    <name evidence="1" type="ORF">QBC42DRAFT_269551</name>
</gene>
<dbReference type="EMBL" id="MU864985">
    <property type="protein sequence ID" value="KAK4461744.1"/>
    <property type="molecule type" value="Genomic_DNA"/>
</dbReference>
<evidence type="ECO:0000313" key="1">
    <source>
        <dbReference type="EMBL" id="KAK4461744.1"/>
    </source>
</evidence>
<dbReference type="AlphaFoldDB" id="A0AAV9HNZ7"/>
<keyword evidence="2" id="KW-1185">Reference proteome</keyword>
<sequence>MLAVQDRFGCYNSARMAAALEMGRKERGRMIPSRTCLNLINDSIGEMPEDTKQRIELFLEREGTGSYGARGRWKRFWYRVIYV</sequence>
<comment type="caution">
    <text evidence="1">The sequence shown here is derived from an EMBL/GenBank/DDBJ whole genome shotgun (WGS) entry which is preliminary data.</text>
</comment>
<protein>
    <submittedName>
        <fullName evidence="1">Uncharacterized protein</fullName>
    </submittedName>
</protein>
<proteinExistence type="predicted"/>
<reference evidence="1" key="1">
    <citation type="journal article" date="2023" name="Mol. Phylogenet. Evol.">
        <title>Genome-scale phylogeny and comparative genomics of the fungal order Sordariales.</title>
        <authorList>
            <person name="Hensen N."/>
            <person name="Bonometti L."/>
            <person name="Westerberg I."/>
            <person name="Brannstrom I.O."/>
            <person name="Guillou S."/>
            <person name="Cros-Aarteil S."/>
            <person name="Calhoun S."/>
            <person name="Haridas S."/>
            <person name="Kuo A."/>
            <person name="Mondo S."/>
            <person name="Pangilinan J."/>
            <person name="Riley R."/>
            <person name="LaButti K."/>
            <person name="Andreopoulos B."/>
            <person name="Lipzen A."/>
            <person name="Chen C."/>
            <person name="Yan M."/>
            <person name="Daum C."/>
            <person name="Ng V."/>
            <person name="Clum A."/>
            <person name="Steindorff A."/>
            <person name="Ohm R.A."/>
            <person name="Martin F."/>
            <person name="Silar P."/>
            <person name="Natvig D.O."/>
            <person name="Lalanne C."/>
            <person name="Gautier V."/>
            <person name="Ament-Velasquez S.L."/>
            <person name="Kruys A."/>
            <person name="Hutchinson M.I."/>
            <person name="Powell A.J."/>
            <person name="Barry K."/>
            <person name="Miller A.N."/>
            <person name="Grigoriev I.V."/>
            <person name="Debuchy R."/>
            <person name="Gladieux P."/>
            <person name="Hiltunen Thoren M."/>
            <person name="Johannesson H."/>
        </authorList>
    </citation>
    <scope>NUCLEOTIDE SEQUENCE</scope>
    <source>
        <strain evidence="1">PSN324</strain>
    </source>
</reference>
<organism evidence="1 2">
    <name type="scientific">Cladorrhinum samala</name>
    <dbReference type="NCBI Taxonomy" id="585594"/>
    <lineage>
        <taxon>Eukaryota</taxon>
        <taxon>Fungi</taxon>
        <taxon>Dikarya</taxon>
        <taxon>Ascomycota</taxon>
        <taxon>Pezizomycotina</taxon>
        <taxon>Sordariomycetes</taxon>
        <taxon>Sordariomycetidae</taxon>
        <taxon>Sordariales</taxon>
        <taxon>Podosporaceae</taxon>
        <taxon>Cladorrhinum</taxon>
    </lineage>
</organism>
<dbReference type="Proteomes" id="UP001321749">
    <property type="component" value="Unassembled WGS sequence"/>
</dbReference>
<accession>A0AAV9HNZ7</accession>